<keyword evidence="6" id="KW-0812">Transmembrane</keyword>
<dbReference type="PANTHER" id="PTHR33619:SF3">
    <property type="entry name" value="POLYSACCHARIDE EXPORT PROTEIN GFCE-RELATED"/>
    <property type="match status" value="1"/>
</dbReference>
<organism evidence="19 20">
    <name type="scientific">Desulfobotulus alkaliphilus</name>
    <dbReference type="NCBI Taxonomy" id="622671"/>
    <lineage>
        <taxon>Bacteria</taxon>
        <taxon>Pseudomonadati</taxon>
        <taxon>Thermodesulfobacteriota</taxon>
        <taxon>Desulfobacteria</taxon>
        <taxon>Desulfobacterales</taxon>
        <taxon>Desulfobacteraceae</taxon>
        <taxon>Desulfobotulus</taxon>
    </lineage>
</organism>
<comment type="subcellular location">
    <subcellularLocation>
        <location evidence="1">Cell outer membrane</location>
        <topology evidence="1">Multi-pass membrane protein</topology>
    </subcellularLocation>
</comment>
<sequence length="268" mass="29909">MALRFFYIILYFFLAFGTACSLALADNYTVGPGDNLDITVYDHKDLSVKSRVAGDGTIRFPLIGEFNVLGKTPSEISVMIERKLGDGYILNPQVAVSMSEYRSRKATILGEVDKPGLYDLVGRVFLLELISKAGGLGKDAGREIIITRNFMEEESPGQEVIRIDLRRLVEEGDLSQNILIMNGDNVFIPQVDKIYVTGEVRRPASYQYDKDLTLIQVITNAGGLTDKASARNIRIIREKNGEKKVIRRVPMDARVLPNDVVVVPESFF</sequence>
<evidence type="ECO:0000256" key="14">
    <source>
        <dbReference type="ARBA" id="ARBA00023288"/>
    </source>
</evidence>
<feature type="chain" id="PRO_5021828546" evidence="15">
    <location>
        <begin position="26"/>
        <end position="268"/>
    </location>
</feature>
<dbReference type="AlphaFoldDB" id="A0A562RGP8"/>
<evidence type="ECO:0000313" key="19">
    <source>
        <dbReference type="EMBL" id="TWI68198.1"/>
    </source>
</evidence>
<dbReference type="Pfam" id="PF10531">
    <property type="entry name" value="SLBB"/>
    <property type="match status" value="1"/>
</dbReference>
<dbReference type="RefSeq" id="WP_144685671.1">
    <property type="nucleotide sequence ID" value="NZ_VLLC01000022.1"/>
</dbReference>
<dbReference type="GO" id="GO:0009279">
    <property type="term" value="C:cell outer membrane"/>
    <property type="evidence" value="ECO:0007669"/>
    <property type="project" value="UniProtKB-SubCell"/>
</dbReference>
<dbReference type="Proteomes" id="UP000318307">
    <property type="component" value="Unassembled WGS sequence"/>
</dbReference>
<dbReference type="GO" id="GO:0046930">
    <property type="term" value="C:pore complex"/>
    <property type="evidence" value="ECO:0007669"/>
    <property type="project" value="UniProtKB-KW"/>
</dbReference>
<keyword evidence="3" id="KW-0813">Transport</keyword>
<dbReference type="Gene3D" id="3.30.1950.10">
    <property type="entry name" value="wza like domain"/>
    <property type="match status" value="1"/>
</dbReference>
<evidence type="ECO:0000256" key="4">
    <source>
        <dbReference type="ARBA" id="ARBA00022452"/>
    </source>
</evidence>
<keyword evidence="4" id="KW-1134">Transmembrane beta strand</keyword>
<keyword evidence="12" id="KW-0564">Palmitate</keyword>
<evidence type="ECO:0000313" key="20">
    <source>
        <dbReference type="Proteomes" id="UP000318307"/>
    </source>
</evidence>
<dbReference type="Gene3D" id="3.10.560.10">
    <property type="entry name" value="Outer membrane lipoprotein wza domain like"/>
    <property type="match status" value="2"/>
</dbReference>
<feature type="domain" description="Soluble ligand binding" evidence="17">
    <location>
        <begin position="193"/>
        <end position="242"/>
    </location>
</feature>
<dbReference type="OrthoDB" id="193635at2"/>
<protein>
    <submittedName>
        <fullName evidence="19">Polysaccharide export outer membrane protein</fullName>
    </submittedName>
</protein>
<dbReference type="EMBL" id="VLLC01000022">
    <property type="protein sequence ID" value="TWI68198.1"/>
    <property type="molecule type" value="Genomic_DNA"/>
</dbReference>
<keyword evidence="11" id="KW-0472">Membrane</keyword>
<evidence type="ECO:0000256" key="8">
    <source>
        <dbReference type="ARBA" id="ARBA00023047"/>
    </source>
</evidence>
<feature type="domain" description="Polysaccharide export protein N-terminal" evidence="16">
    <location>
        <begin position="25"/>
        <end position="98"/>
    </location>
</feature>
<dbReference type="InterPro" id="IPR054765">
    <property type="entry name" value="SLBB_dom"/>
</dbReference>
<dbReference type="Pfam" id="PF02563">
    <property type="entry name" value="Poly_export"/>
    <property type="match status" value="1"/>
</dbReference>
<feature type="signal peptide" evidence="15">
    <location>
        <begin position="1"/>
        <end position="25"/>
    </location>
</feature>
<evidence type="ECO:0000256" key="9">
    <source>
        <dbReference type="ARBA" id="ARBA00023065"/>
    </source>
</evidence>
<accession>A0A562RGP8</accession>
<dbReference type="PROSITE" id="PS51257">
    <property type="entry name" value="PROKAR_LIPOPROTEIN"/>
    <property type="match status" value="1"/>
</dbReference>
<evidence type="ECO:0000256" key="7">
    <source>
        <dbReference type="ARBA" id="ARBA00022729"/>
    </source>
</evidence>
<keyword evidence="9" id="KW-0406">Ion transport</keyword>
<evidence type="ECO:0000259" key="18">
    <source>
        <dbReference type="Pfam" id="PF22461"/>
    </source>
</evidence>
<evidence type="ECO:0000256" key="15">
    <source>
        <dbReference type="SAM" id="SignalP"/>
    </source>
</evidence>
<evidence type="ECO:0000256" key="6">
    <source>
        <dbReference type="ARBA" id="ARBA00022692"/>
    </source>
</evidence>
<dbReference type="GO" id="GO:0015288">
    <property type="term" value="F:porin activity"/>
    <property type="evidence" value="ECO:0007669"/>
    <property type="project" value="UniProtKB-KW"/>
</dbReference>
<name>A0A562RGP8_9BACT</name>
<dbReference type="GO" id="GO:0006811">
    <property type="term" value="P:monoatomic ion transport"/>
    <property type="evidence" value="ECO:0007669"/>
    <property type="project" value="UniProtKB-KW"/>
</dbReference>
<evidence type="ECO:0000256" key="1">
    <source>
        <dbReference type="ARBA" id="ARBA00004571"/>
    </source>
</evidence>
<keyword evidence="14" id="KW-0449">Lipoprotein</keyword>
<keyword evidence="10" id="KW-0626">Porin</keyword>
<evidence type="ECO:0000256" key="10">
    <source>
        <dbReference type="ARBA" id="ARBA00023114"/>
    </source>
</evidence>
<feature type="domain" description="SLBB" evidence="18">
    <location>
        <begin position="105"/>
        <end position="188"/>
    </location>
</feature>
<evidence type="ECO:0000256" key="5">
    <source>
        <dbReference type="ARBA" id="ARBA00022597"/>
    </source>
</evidence>
<dbReference type="Pfam" id="PF22461">
    <property type="entry name" value="SLBB_2"/>
    <property type="match status" value="1"/>
</dbReference>
<comment type="caution">
    <text evidence="19">The sequence shown here is derived from an EMBL/GenBank/DDBJ whole genome shotgun (WGS) entry which is preliminary data.</text>
</comment>
<comment type="similarity">
    <text evidence="2">Belongs to the BexD/CtrA/VexA family.</text>
</comment>
<dbReference type="InterPro" id="IPR049712">
    <property type="entry name" value="Poly_export"/>
</dbReference>
<dbReference type="GO" id="GO:0015159">
    <property type="term" value="F:polysaccharide transmembrane transporter activity"/>
    <property type="evidence" value="ECO:0007669"/>
    <property type="project" value="InterPro"/>
</dbReference>
<evidence type="ECO:0000256" key="11">
    <source>
        <dbReference type="ARBA" id="ARBA00023136"/>
    </source>
</evidence>
<evidence type="ECO:0000259" key="17">
    <source>
        <dbReference type="Pfam" id="PF10531"/>
    </source>
</evidence>
<reference evidence="19 20" key="1">
    <citation type="submission" date="2019-07" db="EMBL/GenBank/DDBJ databases">
        <title>Genome sequencing of 100 strains of the haloalkaliphilic chemolithoautotrophic sulfur-oxidizing bacterium Thioalkalivibrio.</title>
        <authorList>
            <person name="Muyzer G."/>
        </authorList>
    </citation>
    <scope>NUCLEOTIDE SEQUENCE [LARGE SCALE GENOMIC DNA]</scope>
    <source>
        <strain evidence="19 20">ASO4-4</strain>
    </source>
</reference>
<keyword evidence="5" id="KW-0762">Sugar transport</keyword>
<dbReference type="InterPro" id="IPR003715">
    <property type="entry name" value="Poly_export_N"/>
</dbReference>
<keyword evidence="13" id="KW-0998">Cell outer membrane</keyword>
<evidence type="ECO:0000256" key="12">
    <source>
        <dbReference type="ARBA" id="ARBA00023139"/>
    </source>
</evidence>
<keyword evidence="8" id="KW-0625">Polysaccharide transport</keyword>
<dbReference type="PANTHER" id="PTHR33619">
    <property type="entry name" value="POLYSACCHARIDE EXPORT PROTEIN GFCE-RELATED"/>
    <property type="match status" value="1"/>
</dbReference>
<evidence type="ECO:0000256" key="2">
    <source>
        <dbReference type="ARBA" id="ARBA00009450"/>
    </source>
</evidence>
<evidence type="ECO:0000256" key="3">
    <source>
        <dbReference type="ARBA" id="ARBA00022448"/>
    </source>
</evidence>
<proteinExistence type="inferred from homology"/>
<keyword evidence="20" id="KW-1185">Reference proteome</keyword>
<evidence type="ECO:0000259" key="16">
    <source>
        <dbReference type="Pfam" id="PF02563"/>
    </source>
</evidence>
<evidence type="ECO:0000256" key="13">
    <source>
        <dbReference type="ARBA" id="ARBA00023237"/>
    </source>
</evidence>
<dbReference type="InterPro" id="IPR019554">
    <property type="entry name" value="Soluble_ligand-bd"/>
</dbReference>
<keyword evidence="7 15" id="KW-0732">Signal</keyword>
<gene>
    <name evidence="19" type="ORF">LZ24_02572</name>
</gene>